<name>A0A841I4A0_9DEIO</name>
<dbReference type="Gene3D" id="3.40.630.30">
    <property type="match status" value="1"/>
</dbReference>
<evidence type="ECO:0000259" key="2">
    <source>
        <dbReference type="PROSITE" id="PS51729"/>
    </source>
</evidence>
<dbReference type="GO" id="GO:0016747">
    <property type="term" value="F:acyltransferase activity, transferring groups other than amino-acyl groups"/>
    <property type="evidence" value="ECO:0007669"/>
    <property type="project" value="InterPro"/>
</dbReference>
<protein>
    <recommendedName>
        <fullName evidence="5">N-acetyltransferase domain-containing protein</fullName>
    </recommendedName>
</protein>
<dbReference type="InterPro" id="IPR016181">
    <property type="entry name" value="Acyl_CoA_acyltransferase"/>
</dbReference>
<dbReference type="PROSITE" id="PS51186">
    <property type="entry name" value="GNAT"/>
    <property type="match status" value="1"/>
</dbReference>
<dbReference type="Proteomes" id="UP000569951">
    <property type="component" value="Unassembled WGS sequence"/>
</dbReference>
<dbReference type="SUPFAM" id="SSF55729">
    <property type="entry name" value="Acyl-CoA N-acyltransferases (Nat)"/>
    <property type="match status" value="1"/>
</dbReference>
<dbReference type="InterPro" id="IPR045057">
    <property type="entry name" value="Gcn5-rel_NAT"/>
</dbReference>
<dbReference type="PANTHER" id="PTHR31435:SF10">
    <property type="entry name" value="BSR4717 PROTEIN"/>
    <property type="match status" value="1"/>
</dbReference>
<dbReference type="PANTHER" id="PTHR31435">
    <property type="entry name" value="PROTEIN NATD1"/>
    <property type="match status" value="1"/>
</dbReference>
<evidence type="ECO:0008006" key="5">
    <source>
        <dbReference type="Google" id="ProtNLM"/>
    </source>
</evidence>
<dbReference type="InterPro" id="IPR000182">
    <property type="entry name" value="GNAT_dom"/>
</dbReference>
<sequence length="101" mass="11426">MSEFRNNPDLQRYELLEGQEVVGFAEYRPAGSAVMFTHTEIDRRFEGQGLGSTLVRAALEDVRAQGRQVVPMCPFVAAYIGRHRSEYVDLVHPQQRGVFGL</sequence>
<reference evidence="3 4" key="1">
    <citation type="submission" date="2020-08" db="EMBL/GenBank/DDBJ databases">
        <title>Genomic Encyclopedia of Type Strains, Phase IV (KMG-IV): sequencing the most valuable type-strain genomes for metagenomic binning, comparative biology and taxonomic classification.</title>
        <authorList>
            <person name="Goeker M."/>
        </authorList>
    </citation>
    <scope>NUCLEOTIDE SEQUENCE [LARGE SCALE GENOMIC DNA]</scope>
    <source>
        <strain evidence="3 4">DSM 21458</strain>
    </source>
</reference>
<dbReference type="Pfam" id="PF14542">
    <property type="entry name" value="Acetyltransf_CG"/>
    <property type="match status" value="1"/>
</dbReference>
<evidence type="ECO:0000259" key="1">
    <source>
        <dbReference type="PROSITE" id="PS51186"/>
    </source>
</evidence>
<dbReference type="AlphaFoldDB" id="A0A841I4A0"/>
<comment type="caution">
    <text evidence="3">The sequence shown here is derived from an EMBL/GenBank/DDBJ whole genome shotgun (WGS) entry which is preliminary data.</text>
</comment>
<evidence type="ECO:0000313" key="3">
    <source>
        <dbReference type="EMBL" id="MBB6098822.1"/>
    </source>
</evidence>
<accession>A0A841I4A0</accession>
<dbReference type="RefSeq" id="WP_183987583.1">
    <property type="nucleotide sequence ID" value="NZ_JACHHG010000008.1"/>
</dbReference>
<feature type="domain" description="N-acetyltransferase" evidence="2">
    <location>
        <begin position="5"/>
        <end position="92"/>
    </location>
</feature>
<organism evidence="3 4">
    <name type="scientific">Deinobacterium chartae</name>
    <dbReference type="NCBI Taxonomy" id="521158"/>
    <lineage>
        <taxon>Bacteria</taxon>
        <taxon>Thermotogati</taxon>
        <taxon>Deinococcota</taxon>
        <taxon>Deinococci</taxon>
        <taxon>Deinococcales</taxon>
        <taxon>Deinococcaceae</taxon>
        <taxon>Deinobacterium</taxon>
    </lineage>
</organism>
<feature type="domain" description="N-acetyltransferase" evidence="1">
    <location>
        <begin position="1"/>
        <end position="101"/>
    </location>
</feature>
<evidence type="ECO:0000313" key="4">
    <source>
        <dbReference type="Proteomes" id="UP000569951"/>
    </source>
</evidence>
<dbReference type="EMBL" id="JACHHG010000008">
    <property type="protein sequence ID" value="MBB6098822.1"/>
    <property type="molecule type" value="Genomic_DNA"/>
</dbReference>
<keyword evidence="4" id="KW-1185">Reference proteome</keyword>
<dbReference type="CDD" id="cd04301">
    <property type="entry name" value="NAT_SF"/>
    <property type="match status" value="1"/>
</dbReference>
<dbReference type="PROSITE" id="PS51729">
    <property type="entry name" value="GNAT_YJDJ"/>
    <property type="match status" value="1"/>
</dbReference>
<gene>
    <name evidence="3" type="ORF">HNR42_002257</name>
</gene>
<dbReference type="InterPro" id="IPR031165">
    <property type="entry name" value="GNAT_YJDJ"/>
</dbReference>
<proteinExistence type="predicted"/>